<keyword evidence="3 9" id="KW-0032">Aminotransferase</keyword>
<dbReference type="PANTHER" id="PTHR21152:SF40">
    <property type="entry name" value="ALANINE--GLYOXYLATE AMINOTRANSFERASE"/>
    <property type="match status" value="1"/>
</dbReference>
<dbReference type="GO" id="GO:0019265">
    <property type="term" value="P:glycine biosynthetic process, by transamination of glyoxylate"/>
    <property type="evidence" value="ECO:0007669"/>
    <property type="project" value="TreeGrafter"/>
</dbReference>
<dbReference type="EMBL" id="APJX01000018">
    <property type="protein sequence ID" value="EMS77281.1"/>
    <property type="molecule type" value="Genomic_DNA"/>
</dbReference>
<evidence type="ECO:0000256" key="7">
    <source>
        <dbReference type="PIRSR" id="PIRSR000524-50"/>
    </source>
</evidence>
<dbReference type="Pfam" id="PF00266">
    <property type="entry name" value="Aminotran_5"/>
    <property type="match status" value="1"/>
</dbReference>
<evidence type="ECO:0000256" key="1">
    <source>
        <dbReference type="ARBA" id="ARBA00001933"/>
    </source>
</evidence>
<keyword evidence="9" id="KW-0670">Pyruvate</keyword>
<keyword evidence="10" id="KW-1185">Reference proteome</keyword>
<evidence type="ECO:0000256" key="4">
    <source>
        <dbReference type="ARBA" id="ARBA00022679"/>
    </source>
</evidence>
<dbReference type="GO" id="GO:0004760">
    <property type="term" value="F:L-serine-pyruvate transaminase activity"/>
    <property type="evidence" value="ECO:0007669"/>
    <property type="project" value="UniProtKB-EC"/>
</dbReference>
<dbReference type="EC" id="2.6.1.45" evidence="9"/>
<protein>
    <submittedName>
        <fullName evidence="9">Alanine /serine-glyoxylate transaminase / serine-pyruvate transaminase</fullName>
        <ecNumber evidence="9">2.6.1.44</ecNumber>
        <ecNumber evidence="9">2.6.1.45</ecNumber>
        <ecNumber evidence="9">2.6.1.51</ecNumber>
    </submittedName>
</protein>
<dbReference type="Gene3D" id="3.40.640.10">
    <property type="entry name" value="Type I PLP-dependent aspartate aminotransferase-like (Major domain)"/>
    <property type="match status" value="1"/>
</dbReference>
<evidence type="ECO:0000256" key="2">
    <source>
        <dbReference type="ARBA" id="ARBA00009236"/>
    </source>
</evidence>
<feature type="modified residue" description="N6-(pyridoxal phosphate)lysine" evidence="7">
    <location>
        <position position="197"/>
    </location>
</feature>
<keyword evidence="4 9" id="KW-0808">Transferase</keyword>
<dbReference type="PIRSF" id="PIRSF000524">
    <property type="entry name" value="SPT"/>
    <property type="match status" value="1"/>
</dbReference>
<evidence type="ECO:0000313" key="9">
    <source>
        <dbReference type="EMBL" id="EMS77281.1"/>
    </source>
</evidence>
<feature type="binding site" evidence="6">
    <location>
        <position position="345"/>
    </location>
    <ligand>
        <name>substrate</name>
    </ligand>
</feature>
<dbReference type="PANTHER" id="PTHR21152">
    <property type="entry name" value="AMINOTRANSFERASE CLASS V"/>
    <property type="match status" value="1"/>
</dbReference>
<dbReference type="PATRIC" id="fig|1286635.3.peg.4788"/>
<dbReference type="FunFam" id="3.40.640.10:FF:000027">
    <property type="entry name" value="Serine--pyruvate aminotransferase, mitochondrial"/>
    <property type="match status" value="1"/>
</dbReference>
<reference evidence="9 10" key="1">
    <citation type="journal article" date="2013" name="Genome Announc.">
        <title>Draft Genome Sequence of Desulfotignum phosphitoxidans DSM 13687 Strain FiPS-3.</title>
        <authorList>
            <person name="Poehlein A."/>
            <person name="Daniel R."/>
            <person name="Simeonova D.D."/>
        </authorList>
    </citation>
    <scope>NUCLEOTIDE SEQUENCE [LARGE SCALE GENOMIC DNA]</scope>
    <source>
        <strain evidence="9 10">DSM 13687</strain>
    </source>
</reference>
<gene>
    <name evidence="9" type="primary">pucG</name>
    <name evidence="9" type="ORF">Dpo_18c00190</name>
</gene>
<dbReference type="GO" id="GO:0050281">
    <property type="term" value="F:L-serine-glyoxylate transaminase activity"/>
    <property type="evidence" value="ECO:0007669"/>
    <property type="project" value="UniProtKB-EC"/>
</dbReference>
<dbReference type="InterPro" id="IPR015424">
    <property type="entry name" value="PyrdxlP-dep_Trfase"/>
</dbReference>
<dbReference type="InterPro" id="IPR015421">
    <property type="entry name" value="PyrdxlP-dep_Trfase_major"/>
</dbReference>
<evidence type="ECO:0000256" key="6">
    <source>
        <dbReference type="PIRSR" id="PIRSR000524-1"/>
    </source>
</evidence>
<dbReference type="AlphaFoldDB" id="S0G0U3"/>
<dbReference type="SUPFAM" id="SSF53383">
    <property type="entry name" value="PLP-dependent transferases"/>
    <property type="match status" value="1"/>
</dbReference>
<proteinExistence type="inferred from homology"/>
<feature type="domain" description="Aminotransferase class V" evidence="8">
    <location>
        <begin position="34"/>
        <end position="335"/>
    </location>
</feature>
<evidence type="ECO:0000256" key="3">
    <source>
        <dbReference type="ARBA" id="ARBA00022576"/>
    </source>
</evidence>
<dbReference type="Proteomes" id="UP000014216">
    <property type="component" value="Unassembled WGS sequence"/>
</dbReference>
<comment type="similarity">
    <text evidence="2">Belongs to the class-V pyridoxal-phosphate-dependent aminotransferase family.</text>
</comment>
<dbReference type="OrthoDB" id="9766472at2"/>
<dbReference type="Gene3D" id="3.90.1150.10">
    <property type="entry name" value="Aspartate Aminotransferase, domain 1"/>
    <property type="match status" value="1"/>
</dbReference>
<organism evidence="9 10">
    <name type="scientific">Desulfotignum phosphitoxidans DSM 13687</name>
    <dbReference type="NCBI Taxonomy" id="1286635"/>
    <lineage>
        <taxon>Bacteria</taxon>
        <taxon>Pseudomonadati</taxon>
        <taxon>Thermodesulfobacteriota</taxon>
        <taxon>Desulfobacteria</taxon>
        <taxon>Desulfobacterales</taxon>
        <taxon>Desulfobacteraceae</taxon>
        <taxon>Desulfotignum</taxon>
    </lineage>
</organism>
<accession>S0G0U3</accession>
<comment type="caution">
    <text evidence="9">The sequence shown here is derived from an EMBL/GenBank/DDBJ whole genome shotgun (WGS) entry which is preliminary data.</text>
</comment>
<evidence type="ECO:0000313" key="10">
    <source>
        <dbReference type="Proteomes" id="UP000014216"/>
    </source>
</evidence>
<dbReference type="InterPro" id="IPR024169">
    <property type="entry name" value="SP_NH2Trfase/AEP_transaminase"/>
</dbReference>
<sequence>MNDLLQTIEPVTLMGPGPSCVDASVLAALSKPTLGHLDPYFIKIMDTIKQQLKTLLHTRNELTLPISGTGSAGMECCFVNLIEKNDPVLILINGVFGRRMQDVATRLGAKVDTLEFDWGTPVIVDVVQKELSKKSYKLVAVVHAETSTGVLNPVPGIGALLKDKDTLFLVDAVTSLGGMEILMDDWGIDVFYSGTQKCLSCPPGLSPVSFSPAAVAALQARKTKVPNWYLDLSLIMNYWEGATRAYHHTAPVNMLYGLYQALGLILDEGESHVFERHMAAHLQLVRELDLLGLRMQVDASCRLPMLNAVCIPEGVDDAEIRTRLLSEYKIEIGGGLGPLAGKIWRIGLMGHTARPENVDKLIQALAAVLPDRTGN</sequence>
<dbReference type="EC" id="2.6.1.44" evidence="9"/>
<keyword evidence="5 7" id="KW-0663">Pyridoxal phosphate</keyword>
<dbReference type="GO" id="GO:0008453">
    <property type="term" value="F:alanine-glyoxylate transaminase activity"/>
    <property type="evidence" value="ECO:0007669"/>
    <property type="project" value="UniProtKB-EC"/>
</dbReference>
<dbReference type="InterPro" id="IPR015422">
    <property type="entry name" value="PyrdxlP-dep_Trfase_small"/>
</dbReference>
<dbReference type="EC" id="2.6.1.51" evidence="9"/>
<evidence type="ECO:0000259" key="8">
    <source>
        <dbReference type="Pfam" id="PF00266"/>
    </source>
</evidence>
<dbReference type="InterPro" id="IPR000192">
    <property type="entry name" value="Aminotrans_V_dom"/>
</dbReference>
<comment type="cofactor">
    <cofactor evidence="1 7">
        <name>pyridoxal 5'-phosphate</name>
        <dbReference type="ChEBI" id="CHEBI:597326"/>
    </cofactor>
</comment>
<name>S0G0U3_9BACT</name>
<dbReference type="RefSeq" id="WP_006968734.1">
    <property type="nucleotide sequence ID" value="NZ_APJX01000018.1"/>
</dbReference>
<evidence type="ECO:0000256" key="5">
    <source>
        <dbReference type="ARBA" id="ARBA00022898"/>
    </source>
</evidence>